<evidence type="ECO:0000313" key="2">
    <source>
        <dbReference type="EMBL" id="CAH6385379.1"/>
    </source>
</evidence>
<dbReference type="SMART" id="SM00052">
    <property type="entry name" value="EAL"/>
    <property type="match status" value="1"/>
</dbReference>
<dbReference type="EMBL" id="OW970319">
    <property type="protein sequence ID" value="CAH6385379.1"/>
    <property type="molecule type" value="Genomic_DNA"/>
</dbReference>
<dbReference type="InterPro" id="IPR001633">
    <property type="entry name" value="EAL_dom"/>
</dbReference>
<dbReference type="InterPro" id="IPR043128">
    <property type="entry name" value="Rev_trsase/Diguanyl_cyclase"/>
</dbReference>
<dbReference type="InterPro" id="IPR029016">
    <property type="entry name" value="GAF-like_dom_sf"/>
</dbReference>
<dbReference type="GO" id="GO:0071111">
    <property type="term" value="F:cyclic-guanylate-specific phosphodiesterase activity"/>
    <property type="evidence" value="ECO:0007669"/>
    <property type="project" value="InterPro"/>
</dbReference>
<geneLocation type="plasmid" evidence="2 3">
    <name>P4</name>
</geneLocation>
<dbReference type="RefSeq" id="WP_013199867.1">
    <property type="nucleotide sequence ID" value="NZ_JNVA01000074.1"/>
</dbReference>
<dbReference type="SMART" id="SM00267">
    <property type="entry name" value="GGDEF"/>
    <property type="match status" value="1"/>
</dbReference>
<sequence>MLVNLSGDEARRLDAITVLRTPDENRDEVLGKFVMLATQALGMQGSFISVLDERYQYITASRNIPVRRVPRKDAFCRFVMERGETVVIPDMLTDARSSGHPLVQGEPYARFYAGAPLRNAGGVLLGTFCVTDTRPHAFSPAQRDILEQMAGLVMAFLETWHSAAFTDPTTGLPNHQGLMRELQHRATTADSLRLTVIECIDVPKAYDLARSLGMPPVEALLKETGDLLRLRLALQPEERLYALAPGRYAILTGEQSPLTLSSLCTRLQNVTALIEEGIAVDLTINVGQVSFSPAEVSGQEGLRRAVSALHEAISSGNRAESFDPCTDERRNNEFRLMHDLAAALHDGTGLYLVYQPKISLATDSLTGLEALIRWRHPTRGNLTPDAFLPAAARTRLHAELADWVIRSVTAQLVRWKDAGRAVPVSVNLSESDFSRSDFAETLYERLLQAGLAPEMLEIECLETEKIMGKEGAVEALSALRARGFRIALDDFGAGYSNVSYLHRMPLDVIKLDRVLVRDIVTDGRSRIIATNIIRMLKELSYTVVAEGVEDRATAEALTVAGCDQAQGYYFSRPLAVADITRLLTRTLPRD</sequence>
<dbReference type="InterPro" id="IPR000160">
    <property type="entry name" value="GGDEF_dom"/>
</dbReference>
<proteinExistence type="predicted"/>
<dbReference type="Gene3D" id="3.30.450.40">
    <property type="match status" value="1"/>
</dbReference>
<dbReference type="Gene3D" id="3.20.20.450">
    <property type="entry name" value="EAL domain"/>
    <property type="match status" value="1"/>
</dbReference>
<dbReference type="InterPro" id="IPR029787">
    <property type="entry name" value="Nucleotide_cyclase"/>
</dbReference>
<dbReference type="PROSITE" id="PS50883">
    <property type="entry name" value="EAL"/>
    <property type="match status" value="1"/>
</dbReference>
<dbReference type="Pfam" id="PF01590">
    <property type="entry name" value="GAF"/>
    <property type="match status" value="1"/>
</dbReference>
<dbReference type="PANTHER" id="PTHR33121">
    <property type="entry name" value="CYCLIC DI-GMP PHOSPHODIESTERASE PDEF"/>
    <property type="match status" value="1"/>
</dbReference>
<dbReference type="SUPFAM" id="SSF55781">
    <property type="entry name" value="GAF domain-like"/>
    <property type="match status" value="1"/>
</dbReference>
<dbReference type="SUPFAM" id="SSF141868">
    <property type="entry name" value="EAL domain-like"/>
    <property type="match status" value="1"/>
</dbReference>
<evidence type="ECO:0000259" key="1">
    <source>
        <dbReference type="PROSITE" id="PS50883"/>
    </source>
</evidence>
<dbReference type="Pfam" id="PF00563">
    <property type="entry name" value="EAL"/>
    <property type="match status" value="1"/>
</dbReference>
<dbReference type="SUPFAM" id="SSF55073">
    <property type="entry name" value="Nucleotide cyclase"/>
    <property type="match status" value="1"/>
</dbReference>
<gene>
    <name evidence="2" type="ORF">DAPPPG734_25715</name>
</gene>
<protein>
    <submittedName>
        <fullName evidence="2">Diguanylate cyclase/phosphodiesterase</fullName>
    </submittedName>
</protein>
<dbReference type="InterPro" id="IPR003018">
    <property type="entry name" value="GAF"/>
</dbReference>
<dbReference type="InterPro" id="IPR050706">
    <property type="entry name" value="Cyclic-di-GMP_PDE-like"/>
</dbReference>
<evidence type="ECO:0000313" key="3">
    <source>
        <dbReference type="Proteomes" id="UP001158961"/>
    </source>
</evidence>
<keyword evidence="2" id="KW-0614">Plasmid</keyword>
<dbReference type="InterPro" id="IPR035919">
    <property type="entry name" value="EAL_sf"/>
</dbReference>
<dbReference type="AlphaFoldDB" id="A0AAN2FHZ9"/>
<dbReference type="PANTHER" id="PTHR33121:SF19">
    <property type="entry name" value="CYCLIC DI-GMP PHOSPHODIESTERASE PA2567"/>
    <property type="match status" value="1"/>
</dbReference>
<feature type="domain" description="EAL" evidence="1">
    <location>
        <begin position="333"/>
        <end position="587"/>
    </location>
</feature>
<name>A0AAN2FHZ9_ENTAG</name>
<dbReference type="GeneID" id="90509854"/>
<dbReference type="SMART" id="SM00065">
    <property type="entry name" value="GAF"/>
    <property type="match status" value="1"/>
</dbReference>
<accession>A0AAN2FHZ9</accession>
<dbReference type="Proteomes" id="UP001158961">
    <property type="component" value="Plasmid P4"/>
</dbReference>
<organism evidence="2 3">
    <name type="scientific">Enterobacter agglomerans</name>
    <name type="common">Erwinia herbicola</name>
    <name type="synonym">Pantoea agglomerans</name>
    <dbReference type="NCBI Taxonomy" id="549"/>
    <lineage>
        <taxon>Bacteria</taxon>
        <taxon>Pseudomonadati</taxon>
        <taxon>Pseudomonadota</taxon>
        <taxon>Gammaproteobacteria</taxon>
        <taxon>Enterobacterales</taxon>
        <taxon>Erwiniaceae</taxon>
        <taxon>Pantoea</taxon>
        <taxon>Pantoea agglomerans group</taxon>
    </lineage>
</organism>
<dbReference type="CDD" id="cd01948">
    <property type="entry name" value="EAL"/>
    <property type="match status" value="1"/>
</dbReference>
<reference evidence="2" key="1">
    <citation type="submission" date="2022-05" db="EMBL/GenBank/DDBJ databases">
        <authorList>
            <person name="Pothier F. J."/>
        </authorList>
    </citation>
    <scope>NUCLEOTIDE SEQUENCE</scope>
    <source>
        <strain evidence="2">DAPP-PG734</strain>
        <plasmid evidence="2">P4</plasmid>
    </source>
</reference>
<dbReference type="Gene3D" id="3.30.70.270">
    <property type="match status" value="1"/>
</dbReference>